<dbReference type="AlphaFoldDB" id="A0A2R8AYC1"/>
<dbReference type="EMBL" id="OMOJ01000005">
    <property type="protein sequence ID" value="SPF80869.1"/>
    <property type="molecule type" value="Genomic_DNA"/>
</dbReference>
<proteinExistence type="predicted"/>
<accession>A0A2R8AYC1</accession>
<evidence type="ECO:0000313" key="2">
    <source>
        <dbReference type="Proteomes" id="UP000244904"/>
    </source>
</evidence>
<organism evidence="1 2">
    <name type="scientific">Pseudoprimorskyibacter insulae</name>
    <dbReference type="NCBI Taxonomy" id="1695997"/>
    <lineage>
        <taxon>Bacteria</taxon>
        <taxon>Pseudomonadati</taxon>
        <taxon>Pseudomonadota</taxon>
        <taxon>Alphaproteobacteria</taxon>
        <taxon>Rhodobacterales</taxon>
        <taxon>Paracoccaceae</taxon>
        <taxon>Pseudoprimorskyibacter</taxon>
    </lineage>
</organism>
<reference evidence="2" key="1">
    <citation type="submission" date="2018-03" db="EMBL/GenBank/DDBJ databases">
        <authorList>
            <person name="Rodrigo-Torres L."/>
            <person name="Arahal R. D."/>
            <person name="Lucena T."/>
        </authorList>
    </citation>
    <scope>NUCLEOTIDE SEQUENCE [LARGE SCALE GENOMIC DNA]</scope>
    <source>
        <strain evidence="2">CECT 8871</strain>
    </source>
</reference>
<protein>
    <submittedName>
        <fullName evidence="1">Uncharacterized protein</fullName>
    </submittedName>
</protein>
<keyword evidence="2" id="KW-1185">Reference proteome</keyword>
<sequence>MTKMTLFQAGILIALAIAGVATQAPGDAEAPMSIAYRN</sequence>
<gene>
    <name evidence="1" type="ORF">PRI8871_02682</name>
</gene>
<dbReference type="Proteomes" id="UP000244904">
    <property type="component" value="Unassembled WGS sequence"/>
</dbReference>
<evidence type="ECO:0000313" key="1">
    <source>
        <dbReference type="EMBL" id="SPF80869.1"/>
    </source>
</evidence>
<name>A0A2R8AYC1_9RHOB</name>